<feature type="transmembrane region" description="Helical" evidence="2">
    <location>
        <begin position="190"/>
        <end position="210"/>
    </location>
</feature>
<name>A0A6J0M379_RAPSA</name>
<dbReference type="PANTHER" id="PTHR46496">
    <property type="match status" value="1"/>
</dbReference>
<evidence type="ECO:0000313" key="5">
    <source>
        <dbReference type="RefSeq" id="XP_056844346.1"/>
    </source>
</evidence>
<feature type="compositionally biased region" description="Gly residues" evidence="1">
    <location>
        <begin position="28"/>
        <end position="37"/>
    </location>
</feature>
<dbReference type="OrthoDB" id="655030at2759"/>
<dbReference type="RefSeq" id="XP_018466111.1">
    <property type="nucleotide sequence ID" value="XM_018610609.2"/>
</dbReference>
<keyword evidence="2" id="KW-0472">Membrane</keyword>
<dbReference type="RefSeq" id="XP_056844346.1">
    <property type="nucleotide sequence ID" value="XM_056988366.1"/>
</dbReference>
<reference evidence="4 5" key="2">
    <citation type="submission" date="2025-04" db="UniProtKB">
        <authorList>
            <consortium name="RefSeq"/>
        </authorList>
    </citation>
    <scope>IDENTIFICATION</scope>
    <source>
        <tissue evidence="4 5">Leaf</tissue>
    </source>
</reference>
<evidence type="ECO:0000313" key="3">
    <source>
        <dbReference type="Proteomes" id="UP000504610"/>
    </source>
</evidence>
<organism evidence="3 4">
    <name type="scientific">Raphanus sativus</name>
    <name type="common">Radish</name>
    <name type="synonym">Raphanus raphanistrum var. sativus</name>
    <dbReference type="NCBI Taxonomy" id="3726"/>
    <lineage>
        <taxon>Eukaryota</taxon>
        <taxon>Viridiplantae</taxon>
        <taxon>Streptophyta</taxon>
        <taxon>Embryophyta</taxon>
        <taxon>Tracheophyta</taxon>
        <taxon>Spermatophyta</taxon>
        <taxon>Magnoliopsida</taxon>
        <taxon>eudicotyledons</taxon>
        <taxon>Gunneridae</taxon>
        <taxon>Pentapetalae</taxon>
        <taxon>rosids</taxon>
        <taxon>malvids</taxon>
        <taxon>Brassicales</taxon>
        <taxon>Brassicaceae</taxon>
        <taxon>Brassiceae</taxon>
        <taxon>Raphanus</taxon>
    </lineage>
</organism>
<protein>
    <submittedName>
        <fullName evidence="4">Zeaxanthin epoxidase, chloroplastic isoform X2</fullName>
    </submittedName>
    <submittedName>
        <fullName evidence="5">Zeaxanthin epoxidase, chloroplastic-like isoform X2</fullName>
    </submittedName>
</protein>
<evidence type="ECO:0000256" key="2">
    <source>
        <dbReference type="SAM" id="Phobius"/>
    </source>
</evidence>
<proteinExistence type="predicted"/>
<evidence type="ECO:0000256" key="1">
    <source>
        <dbReference type="SAM" id="MobiDB-lite"/>
    </source>
</evidence>
<keyword evidence="2" id="KW-0812">Transmembrane</keyword>
<dbReference type="Proteomes" id="UP000504610">
    <property type="component" value="Chromosome 1"/>
</dbReference>
<accession>A0A6J0M379</accession>
<keyword evidence="2" id="KW-1133">Transmembrane helix</keyword>
<dbReference type="PANTHER" id="PTHR46496:SF9">
    <property type="entry name" value="ZEAXANTHIN EPOXIDASE, CHLOROPLASTIC"/>
    <property type="match status" value="1"/>
</dbReference>
<reference evidence="3" key="1">
    <citation type="journal article" date="2019" name="Database">
        <title>The radish genome database (RadishGD): an integrated information resource for radish genomics.</title>
        <authorList>
            <person name="Yu H.J."/>
            <person name="Baek S."/>
            <person name="Lee Y.J."/>
            <person name="Cho A."/>
            <person name="Mun J.H."/>
        </authorList>
    </citation>
    <scope>NUCLEOTIDE SEQUENCE [LARGE SCALE GENOMIC DNA]</scope>
    <source>
        <strain evidence="3">cv. WK10039</strain>
    </source>
</reference>
<dbReference type="AlphaFoldDB" id="A0A6J0M379"/>
<keyword evidence="3" id="KW-1185">Reference proteome</keyword>
<gene>
    <name evidence="4" type="primary">LOC108837576</name>
    <name evidence="5" type="synonym">LOC130496348</name>
</gene>
<dbReference type="GeneID" id="108837576"/>
<evidence type="ECO:0000313" key="4">
    <source>
        <dbReference type="RefSeq" id="XP_018466111.1"/>
    </source>
</evidence>
<sequence length="222" mass="24584">MKVVSLQRLCSSLKPIHRRVPSTTKKMTGGGRYGGASGKLVRSSMKREERQGRSGIPPVNKVLCEVQRLKLLALRCSWFKFLFLVGSYGNNQSRESKLLKGPSQIQSNTLAALEAIDVPVAEEVMDAGCIIGDRINGLVDGVSGAWFIKFDTFTPAVSRGLPVTRVILFLVYRLGLTCLVEVKLLTQATLVIVALQILYRLLLSLLGMLYSKQNFKKMTFFS</sequence>
<feature type="region of interest" description="Disordered" evidence="1">
    <location>
        <begin position="23"/>
        <end position="53"/>
    </location>
</feature>